<keyword evidence="1" id="KW-1133">Transmembrane helix</keyword>
<dbReference type="Proteomes" id="UP000029861">
    <property type="component" value="Unassembled WGS sequence"/>
</dbReference>
<feature type="transmembrane region" description="Helical" evidence="1">
    <location>
        <begin position="82"/>
        <end position="102"/>
    </location>
</feature>
<protein>
    <submittedName>
        <fullName evidence="3">Uncharacterized protein</fullName>
    </submittedName>
</protein>
<name>A0A4U8T425_9HELI</name>
<evidence type="ECO:0000313" key="3">
    <source>
        <dbReference type="EMBL" id="TLD94260.1"/>
    </source>
</evidence>
<keyword evidence="1" id="KW-0812">Transmembrane</keyword>
<accession>A0A4U8T425</accession>
<dbReference type="RefSeq" id="WP_034323753.1">
    <property type="nucleotide sequence ID" value="NZ_BAAFHN010000080.1"/>
</dbReference>
<reference evidence="2 5" key="3">
    <citation type="submission" date="2024-06" db="EMBL/GenBank/DDBJ databases">
        <title>Draft genome sequence of Helicobacter trogontum NHP16-4001.</title>
        <authorList>
            <person name="Rimbara E."/>
            <person name="Suzuki M."/>
        </authorList>
    </citation>
    <scope>NUCLEOTIDE SEQUENCE [LARGE SCALE GENOMIC DNA]</scope>
    <source>
        <strain evidence="2 5">NHP16-4001</strain>
    </source>
</reference>
<evidence type="ECO:0000313" key="4">
    <source>
        <dbReference type="Proteomes" id="UP000029861"/>
    </source>
</evidence>
<feature type="transmembrane region" description="Helical" evidence="1">
    <location>
        <begin position="50"/>
        <end position="70"/>
    </location>
</feature>
<keyword evidence="1" id="KW-0472">Membrane</keyword>
<sequence>MFLHKKCEVCGNKINKLQSVWNLYLIGYGRVLHCKNCNTKYKVSQIISSLYMISTDFIPILLFFLIMLNFFEKLGFSSNVSLLFSIIIYTIFKLCVLAIMPLHRVKE</sequence>
<dbReference type="EMBL" id="JRPK02000067">
    <property type="protein sequence ID" value="TLD94260.1"/>
    <property type="molecule type" value="Genomic_DNA"/>
</dbReference>
<comment type="caution">
    <text evidence="3">The sequence shown here is derived from an EMBL/GenBank/DDBJ whole genome shotgun (WGS) entry which is preliminary data.</text>
</comment>
<gene>
    <name evidence="3" type="ORF">LS80_010275</name>
    <name evidence="2" type="ORF">NHP164001_19530</name>
</gene>
<evidence type="ECO:0000256" key="1">
    <source>
        <dbReference type="SAM" id="Phobius"/>
    </source>
</evidence>
<dbReference type="Proteomes" id="UP001562457">
    <property type="component" value="Unassembled WGS sequence"/>
</dbReference>
<evidence type="ECO:0000313" key="5">
    <source>
        <dbReference type="Proteomes" id="UP001562457"/>
    </source>
</evidence>
<dbReference type="AlphaFoldDB" id="A0A4U8T425"/>
<reference evidence="3 4" key="1">
    <citation type="journal article" date="2014" name="Genome Announc.">
        <title>Draft genome sequences of eight enterohepatic helicobacter species isolated from both laboratory and wild rodents.</title>
        <authorList>
            <person name="Sheh A."/>
            <person name="Shen Z."/>
            <person name="Fox J.G."/>
        </authorList>
    </citation>
    <scope>NUCLEOTIDE SEQUENCE [LARGE SCALE GENOMIC DNA]</scope>
    <source>
        <strain evidence="3 4">ATCC 49310</strain>
    </source>
</reference>
<evidence type="ECO:0000313" key="2">
    <source>
        <dbReference type="EMBL" id="GAB0173931.1"/>
    </source>
</evidence>
<reference evidence="3" key="2">
    <citation type="submission" date="2018-04" db="EMBL/GenBank/DDBJ databases">
        <authorList>
            <person name="Sheh A."/>
            <person name="Shen Z."/>
            <person name="Mannion A.J."/>
            <person name="Fox J.G."/>
        </authorList>
    </citation>
    <scope>NUCLEOTIDE SEQUENCE</scope>
    <source>
        <strain evidence="3">ATCC 49310</strain>
    </source>
</reference>
<keyword evidence="5" id="KW-1185">Reference proteome</keyword>
<organism evidence="3 4">
    <name type="scientific">Helicobacter trogontum</name>
    <dbReference type="NCBI Taxonomy" id="50960"/>
    <lineage>
        <taxon>Bacteria</taxon>
        <taxon>Pseudomonadati</taxon>
        <taxon>Campylobacterota</taxon>
        <taxon>Epsilonproteobacteria</taxon>
        <taxon>Campylobacterales</taxon>
        <taxon>Helicobacteraceae</taxon>
        <taxon>Helicobacter</taxon>
    </lineage>
</organism>
<dbReference type="EMBL" id="BAAFHN010000080">
    <property type="protein sequence ID" value="GAB0173931.1"/>
    <property type="molecule type" value="Genomic_DNA"/>
</dbReference>
<proteinExistence type="predicted"/>